<gene>
    <name evidence="2" type="ORF">OHZ10_18450</name>
</gene>
<sequence>MSSSSKFIVLLLVASISRLSFAGDAILFNDPSLIGFRNGSAVSGFYDSRNAKFSCSFLFVEDGGGSSGVNVEDYIDTPLLTFVLGGLSPEFQNRNKVFDIKGILYRRDSEWVIQTEIGQAGCENATGVFTFGPKDFRSTTYHVVREVPAIGIRIVKGKAAFYDNRDGKFVARKSYLVEGDGVIVMKNQGDFSYIRYVGTGPKFDGRVTFGWVHARDLVDPFPPK</sequence>
<dbReference type="RefSeq" id="WP_342705510.1">
    <property type="nucleotide sequence ID" value="NZ_CP109822.1"/>
</dbReference>
<dbReference type="Proteomes" id="UP001448498">
    <property type="component" value="Chromosome 3"/>
</dbReference>
<name>A0ABZ3DS96_9BURK</name>
<reference evidence="2 3" key="1">
    <citation type="submission" date="2022-10" db="EMBL/GenBank/DDBJ databases">
        <title>Genomic of Burkholderia cepacia PN-1.</title>
        <authorList>
            <person name="Yang Y."/>
            <person name="Guan H."/>
            <person name="Huang J."/>
        </authorList>
    </citation>
    <scope>NUCLEOTIDE SEQUENCE [LARGE SCALE GENOMIC DNA]</scope>
    <source>
        <strain evidence="2 3">PN-1</strain>
    </source>
</reference>
<evidence type="ECO:0000313" key="2">
    <source>
        <dbReference type="EMBL" id="XAE51534.1"/>
    </source>
</evidence>
<protein>
    <recommendedName>
        <fullName evidence="4">Lipoprotein</fullName>
    </recommendedName>
</protein>
<keyword evidence="3" id="KW-1185">Reference proteome</keyword>
<proteinExistence type="predicted"/>
<evidence type="ECO:0000313" key="3">
    <source>
        <dbReference type="Proteomes" id="UP001448498"/>
    </source>
</evidence>
<feature type="chain" id="PRO_5047196677" description="Lipoprotein" evidence="1">
    <location>
        <begin position="23"/>
        <end position="224"/>
    </location>
</feature>
<keyword evidence="1" id="KW-0732">Signal</keyword>
<feature type="signal peptide" evidence="1">
    <location>
        <begin position="1"/>
        <end position="22"/>
    </location>
</feature>
<dbReference type="EMBL" id="CP109822">
    <property type="protein sequence ID" value="XAE51534.1"/>
    <property type="molecule type" value="Genomic_DNA"/>
</dbReference>
<accession>A0ABZ3DS96</accession>
<evidence type="ECO:0000256" key="1">
    <source>
        <dbReference type="SAM" id="SignalP"/>
    </source>
</evidence>
<organism evidence="2 3">
    <name type="scientific">Burkholderia arboris</name>
    <dbReference type="NCBI Taxonomy" id="488730"/>
    <lineage>
        <taxon>Bacteria</taxon>
        <taxon>Pseudomonadati</taxon>
        <taxon>Pseudomonadota</taxon>
        <taxon>Betaproteobacteria</taxon>
        <taxon>Burkholderiales</taxon>
        <taxon>Burkholderiaceae</taxon>
        <taxon>Burkholderia</taxon>
        <taxon>Burkholderia cepacia complex</taxon>
    </lineage>
</organism>
<evidence type="ECO:0008006" key="4">
    <source>
        <dbReference type="Google" id="ProtNLM"/>
    </source>
</evidence>